<protein>
    <submittedName>
        <fullName evidence="3">Uncharacterized protein</fullName>
    </submittedName>
</protein>
<keyword evidence="4" id="KW-1185">Reference proteome</keyword>
<dbReference type="EMBL" id="CAJFCW020000005">
    <property type="protein sequence ID" value="CAG9121690.1"/>
    <property type="molecule type" value="Genomic_DNA"/>
</dbReference>
<proteinExistence type="predicted"/>
<keyword evidence="2" id="KW-0732">Signal</keyword>
<name>A0A811LD29_9BILA</name>
<reference evidence="3" key="1">
    <citation type="submission" date="2020-09" db="EMBL/GenBank/DDBJ databases">
        <authorList>
            <person name="Kikuchi T."/>
        </authorList>
    </citation>
    <scope>NUCLEOTIDE SEQUENCE</scope>
    <source>
        <strain evidence="3">SH1</strain>
    </source>
</reference>
<feature type="signal peptide" evidence="2">
    <location>
        <begin position="1"/>
        <end position="23"/>
    </location>
</feature>
<comment type="caution">
    <text evidence="3">The sequence shown here is derived from an EMBL/GenBank/DDBJ whole genome shotgun (WGS) entry which is preliminary data.</text>
</comment>
<evidence type="ECO:0000256" key="1">
    <source>
        <dbReference type="SAM" id="MobiDB-lite"/>
    </source>
</evidence>
<evidence type="ECO:0000256" key="2">
    <source>
        <dbReference type="SAM" id="SignalP"/>
    </source>
</evidence>
<dbReference type="AlphaFoldDB" id="A0A811LD29"/>
<sequence>MAWNNKVLFVLLLLYVFCYHGNCKAIKRSSISAENDEFTIDHDFTLRKVTPSKQQTITTSTATAFLKTSTLEVEATDSLLNWEELSTEATKSRTENSEVSEFEIKDSNTALKSEDSQGKESEGKNEISDLGDEDSEDKASDSDFQDKDSEVTESISEETTEFTPGTKFIISKKLTVDSPKNALVSSTEAQSVLLSSTEVQPVIKSSTEAQSTTQSFTEEQNVISTSTEAYNVQQSSTDATTTRTTFETSTRFPYNSEVQASTDDSVNLETTEVVSKASTVSLMPVVKPTVSSEAANTLTINSKSSTPLSGLPKPKSPLTNAKISSQQSQNQYIDISLITNNKPTSIDQYEIPSTLEYNELLAKTLASTEAYSIQNGDILALETKIDDIELLDFPVAVKEVWNSDSDVNVDDMPAAFPPSKFILTSGGF</sequence>
<dbReference type="Proteomes" id="UP000614601">
    <property type="component" value="Unassembled WGS sequence"/>
</dbReference>
<evidence type="ECO:0000313" key="3">
    <source>
        <dbReference type="EMBL" id="CAD5226059.1"/>
    </source>
</evidence>
<feature type="region of interest" description="Disordered" evidence="1">
    <location>
        <begin position="301"/>
        <end position="325"/>
    </location>
</feature>
<organism evidence="3 4">
    <name type="scientific">Bursaphelenchus okinawaensis</name>
    <dbReference type="NCBI Taxonomy" id="465554"/>
    <lineage>
        <taxon>Eukaryota</taxon>
        <taxon>Metazoa</taxon>
        <taxon>Ecdysozoa</taxon>
        <taxon>Nematoda</taxon>
        <taxon>Chromadorea</taxon>
        <taxon>Rhabditida</taxon>
        <taxon>Tylenchina</taxon>
        <taxon>Tylenchomorpha</taxon>
        <taxon>Aphelenchoidea</taxon>
        <taxon>Aphelenchoididae</taxon>
        <taxon>Bursaphelenchus</taxon>
    </lineage>
</organism>
<feature type="compositionally biased region" description="Basic and acidic residues" evidence="1">
    <location>
        <begin position="105"/>
        <end position="127"/>
    </location>
</feature>
<gene>
    <name evidence="3" type="ORF">BOKJ2_LOCUS11888</name>
</gene>
<feature type="region of interest" description="Disordered" evidence="1">
    <location>
        <begin position="105"/>
        <end position="160"/>
    </location>
</feature>
<accession>A0A811LD29</accession>
<dbReference type="Proteomes" id="UP000783686">
    <property type="component" value="Unassembled WGS sequence"/>
</dbReference>
<dbReference type="EMBL" id="CAJFDH010000005">
    <property type="protein sequence ID" value="CAD5226059.1"/>
    <property type="molecule type" value="Genomic_DNA"/>
</dbReference>
<feature type="chain" id="PRO_5036221368" evidence="2">
    <location>
        <begin position="24"/>
        <end position="428"/>
    </location>
</feature>
<feature type="compositionally biased region" description="Low complexity" evidence="1">
    <location>
        <begin position="302"/>
        <end position="319"/>
    </location>
</feature>
<feature type="compositionally biased region" description="Basic and acidic residues" evidence="1">
    <location>
        <begin position="137"/>
        <end position="150"/>
    </location>
</feature>
<evidence type="ECO:0000313" key="4">
    <source>
        <dbReference type="Proteomes" id="UP000614601"/>
    </source>
</evidence>